<accession>A0A0S4LHX3</accession>
<reference evidence="3" key="1">
    <citation type="submission" date="2015-10" db="EMBL/GenBank/DDBJ databases">
        <authorList>
            <person name="Luecker S."/>
            <person name="Luecker S."/>
        </authorList>
    </citation>
    <scope>NUCLEOTIDE SEQUENCE [LARGE SCALE GENOMIC DNA]</scope>
</reference>
<proteinExistence type="predicted"/>
<evidence type="ECO:0000256" key="1">
    <source>
        <dbReference type="SAM" id="MobiDB-lite"/>
    </source>
</evidence>
<dbReference type="EMBL" id="CZPZ01000020">
    <property type="protein sequence ID" value="CUS36831.1"/>
    <property type="molecule type" value="Genomic_DNA"/>
</dbReference>
<gene>
    <name evidence="2" type="ORF">COMA2_270030</name>
</gene>
<dbReference type="AlphaFoldDB" id="A0A0S4LHX3"/>
<feature type="region of interest" description="Disordered" evidence="1">
    <location>
        <begin position="1"/>
        <end position="20"/>
    </location>
</feature>
<sequence length="79" mass="8494">MAVIVATSTHENHSNDRQPGAALVCGTRAVGGYGHEPGDDNTGIENTIPAWLVRLIRAPRTFVFHLAPVIPAVRDHCPQ</sequence>
<organism evidence="2 3">
    <name type="scientific">Candidatus Nitrospira nitrificans</name>
    <dbReference type="NCBI Taxonomy" id="1742973"/>
    <lineage>
        <taxon>Bacteria</taxon>
        <taxon>Pseudomonadati</taxon>
        <taxon>Nitrospirota</taxon>
        <taxon>Nitrospiria</taxon>
        <taxon>Nitrospirales</taxon>
        <taxon>Nitrospiraceae</taxon>
        <taxon>Nitrospira</taxon>
    </lineage>
</organism>
<evidence type="ECO:0000313" key="2">
    <source>
        <dbReference type="EMBL" id="CUS36831.1"/>
    </source>
</evidence>
<keyword evidence="3" id="KW-1185">Reference proteome</keyword>
<name>A0A0S4LHX3_9BACT</name>
<dbReference type="Proteomes" id="UP000198736">
    <property type="component" value="Unassembled WGS sequence"/>
</dbReference>
<protein>
    <submittedName>
        <fullName evidence="2">Uncharacterized protein</fullName>
    </submittedName>
</protein>
<evidence type="ECO:0000313" key="3">
    <source>
        <dbReference type="Proteomes" id="UP000198736"/>
    </source>
</evidence>